<feature type="domain" description="Multidrug resistance protein MdtA-like barrel-sandwich hybrid" evidence="5">
    <location>
        <begin position="77"/>
        <end position="243"/>
    </location>
</feature>
<feature type="domain" description="Multidrug resistance protein MdtA-like alpha-helical hairpin" evidence="4">
    <location>
        <begin position="130"/>
        <end position="212"/>
    </location>
</feature>
<dbReference type="AlphaFoldDB" id="A0A7S7SIB1"/>
<dbReference type="PANTHER" id="PTHR30158">
    <property type="entry name" value="ACRA/E-RELATED COMPONENT OF DRUG EFFLUX TRANSPORTER"/>
    <property type="match status" value="1"/>
</dbReference>
<dbReference type="Gene3D" id="1.10.287.470">
    <property type="entry name" value="Helix hairpin bin"/>
    <property type="match status" value="1"/>
</dbReference>
<dbReference type="KEGG" id="pfer:IRI77_24095"/>
<dbReference type="Pfam" id="PF25944">
    <property type="entry name" value="Beta-barrel_RND"/>
    <property type="match status" value="1"/>
</dbReference>
<dbReference type="GO" id="GO:0005886">
    <property type="term" value="C:plasma membrane"/>
    <property type="evidence" value="ECO:0007669"/>
    <property type="project" value="TreeGrafter"/>
</dbReference>
<evidence type="ECO:0000256" key="2">
    <source>
        <dbReference type="ARBA" id="ARBA00009477"/>
    </source>
</evidence>
<dbReference type="Proteomes" id="UP000593892">
    <property type="component" value="Chromosome"/>
</dbReference>
<name>A0A7S7SIB1_PALFE</name>
<feature type="coiled-coil region" evidence="3">
    <location>
        <begin position="116"/>
        <end position="143"/>
    </location>
</feature>
<dbReference type="SUPFAM" id="SSF111369">
    <property type="entry name" value="HlyD-like secretion proteins"/>
    <property type="match status" value="1"/>
</dbReference>
<keyword evidence="9" id="KW-1185">Reference proteome</keyword>
<dbReference type="InterPro" id="IPR058624">
    <property type="entry name" value="MdtA-like_HH"/>
</dbReference>
<comment type="similarity">
    <text evidence="2">Belongs to the membrane fusion protein (MFP) (TC 8.A.1) family.</text>
</comment>
<dbReference type="Pfam" id="PF25917">
    <property type="entry name" value="BSH_RND"/>
    <property type="match status" value="1"/>
</dbReference>
<evidence type="ECO:0000259" key="6">
    <source>
        <dbReference type="Pfam" id="PF25944"/>
    </source>
</evidence>
<gene>
    <name evidence="8" type="ORF">IRI77_24095</name>
</gene>
<dbReference type="InterPro" id="IPR006143">
    <property type="entry name" value="RND_pump_MFP"/>
</dbReference>
<reference evidence="8 9" key="1">
    <citation type="submission" date="2020-10" db="EMBL/GenBank/DDBJ databases">
        <title>Complete genome sequence of Paludibaculum fermentans P105T, a facultatively anaerobic acidobacterium capable of dissimilatory Fe(III) reduction.</title>
        <authorList>
            <person name="Dedysh S.N."/>
            <person name="Beletsky A.V."/>
            <person name="Kulichevskaya I.S."/>
            <person name="Mardanov A.V."/>
            <person name="Ravin N.V."/>
        </authorList>
    </citation>
    <scope>NUCLEOTIDE SEQUENCE [LARGE SCALE GENOMIC DNA]</scope>
    <source>
        <strain evidence="8 9">P105</strain>
    </source>
</reference>
<dbReference type="Pfam" id="PF25876">
    <property type="entry name" value="HH_MFP_RND"/>
    <property type="match status" value="1"/>
</dbReference>
<dbReference type="GO" id="GO:0022857">
    <property type="term" value="F:transmembrane transporter activity"/>
    <property type="evidence" value="ECO:0007669"/>
    <property type="project" value="InterPro"/>
</dbReference>
<dbReference type="Gene3D" id="2.40.30.170">
    <property type="match status" value="1"/>
</dbReference>
<evidence type="ECO:0000256" key="1">
    <source>
        <dbReference type="ARBA" id="ARBA00004196"/>
    </source>
</evidence>
<accession>A0A7S7SIB1</accession>
<sequence length="424" mass="44937">MTTPHRTNPISTGSPRQGARAIPLLTLACGALALAACGRKEQAHAMPPPPVEVVQVRQQDVPNVREWVATMDGLVNAQVRPQVTGYLVRQLYRNGDRVSRGTPLFQIDTRTLQAAVNEAKANVEQARGHLLEAQGQVQNAEAQRGKSKLDLNRARPLAAEQAISRQELDDAVQADLVAAAQVASAQAAVSQAKSAIDAAQAKLETARLNLGFATVVSPVDGIAGINAAQIGDLVGPQSPALTIVSTVDPILVSFTFSEQEYLGIRRLPEGSDAGKRSSELEFSLQLTDGSTYPLKGKLHAVDRNVDIKTGAIAVQVAFPNPRGELRPGGFGRISTVAGVDHGALTVPQRAISEIQGAYLVAVVTPENTIQLRPVKLGAAVGPLRVIKEGLQPGDRVVAEGIQKIRDGMKVQPQPFETRAEGASR</sequence>
<dbReference type="InterPro" id="IPR058626">
    <property type="entry name" value="MdtA-like_b-barrel"/>
</dbReference>
<keyword evidence="3" id="KW-0175">Coiled coil</keyword>
<evidence type="ECO:0000259" key="5">
    <source>
        <dbReference type="Pfam" id="PF25917"/>
    </source>
</evidence>
<feature type="domain" description="Multidrug resistance protein MdtA-like beta-barrel" evidence="6">
    <location>
        <begin position="249"/>
        <end position="334"/>
    </location>
</feature>
<dbReference type="RefSeq" id="WP_194447554.1">
    <property type="nucleotide sequence ID" value="NZ_CP063849.1"/>
</dbReference>
<feature type="coiled-coil region" evidence="3">
    <location>
        <begin position="182"/>
        <end position="209"/>
    </location>
</feature>
<dbReference type="GO" id="GO:0046677">
    <property type="term" value="P:response to antibiotic"/>
    <property type="evidence" value="ECO:0007669"/>
    <property type="project" value="TreeGrafter"/>
</dbReference>
<dbReference type="NCBIfam" id="TIGR01730">
    <property type="entry name" value="RND_mfp"/>
    <property type="match status" value="1"/>
</dbReference>
<dbReference type="GO" id="GO:0030313">
    <property type="term" value="C:cell envelope"/>
    <property type="evidence" value="ECO:0007669"/>
    <property type="project" value="UniProtKB-SubCell"/>
</dbReference>
<evidence type="ECO:0000259" key="4">
    <source>
        <dbReference type="Pfam" id="PF25876"/>
    </source>
</evidence>
<dbReference type="Gene3D" id="2.40.50.100">
    <property type="match status" value="1"/>
</dbReference>
<organism evidence="8 9">
    <name type="scientific">Paludibaculum fermentans</name>
    <dbReference type="NCBI Taxonomy" id="1473598"/>
    <lineage>
        <taxon>Bacteria</taxon>
        <taxon>Pseudomonadati</taxon>
        <taxon>Acidobacteriota</taxon>
        <taxon>Terriglobia</taxon>
        <taxon>Bryobacterales</taxon>
        <taxon>Bryobacteraceae</taxon>
        <taxon>Paludibaculum</taxon>
    </lineage>
</organism>
<dbReference type="EMBL" id="CP063849">
    <property type="protein sequence ID" value="QOY85884.1"/>
    <property type="molecule type" value="Genomic_DNA"/>
</dbReference>
<protein>
    <submittedName>
        <fullName evidence="8">Efflux RND transporter periplasmic adaptor subunit</fullName>
    </submittedName>
</protein>
<dbReference type="InterPro" id="IPR058627">
    <property type="entry name" value="MdtA-like_C"/>
</dbReference>
<evidence type="ECO:0000313" key="9">
    <source>
        <dbReference type="Proteomes" id="UP000593892"/>
    </source>
</evidence>
<dbReference type="Gene3D" id="2.40.420.20">
    <property type="match status" value="1"/>
</dbReference>
<proteinExistence type="inferred from homology"/>
<dbReference type="Pfam" id="PF25967">
    <property type="entry name" value="RND-MFP_C"/>
    <property type="match status" value="1"/>
</dbReference>
<evidence type="ECO:0000313" key="8">
    <source>
        <dbReference type="EMBL" id="QOY85884.1"/>
    </source>
</evidence>
<comment type="subcellular location">
    <subcellularLocation>
        <location evidence="1">Cell envelope</location>
    </subcellularLocation>
</comment>
<feature type="domain" description="Multidrug resistance protein MdtA-like C-terminal permuted SH3" evidence="7">
    <location>
        <begin position="343"/>
        <end position="403"/>
    </location>
</feature>
<evidence type="ECO:0000259" key="7">
    <source>
        <dbReference type="Pfam" id="PF25967"/>
    </source>
</evidence>
<evidence type="ECO:0000256" key="3">
    <source>
        <dbReference type="SAM" id="Coils"/>
    </source>
</evidence>
<dbReference type="InterPro" id="IPR058625">
    <property type="entry name" value="MdtA-like_BSH"/>
</dbReference>